<sequence>MSKRLVVFGYGNPARGDDALGPLLLARLEAAPPPPGLTLTLVEDFQLQIEHALDLDGADLALFLDAGTGTPAPFLFSEIAASGQLGHSHTSHALSPQAVLDVFITIRHRPPPPAFLLCPRGARFELGEPLSPEGEHNLDQAWNFLQGWLQEMGGR</sequence>
<organism evidence="1">
    <name type="scientific">mine drainage metagenome</name>
    <dbReference type="NCBI Taxonomy" id="410659"/>
    <lineage>
        <taxon>unclassified sequences</taxon>
        <taxon>metagenomes</taxon>
        <taxon>ecological metagenomes</taxon>
    </lineage>
</organism>
<dbReference type="SUPFAM" id="SSF53163">
    <property type="entry name" value="HybD-like"/>
    <property type="match status" value="1"/>
</dbReference>
<proteinExistence type="predicted"/>
<dbReference type="PANTHER" id="PTHR30302:SF5">
    <property type="entry name" value="SLR1876 PROTEIN"/>
    <property type="match status" value="1"/>
</dbReference>
<evidence type="ECO:0000313" key="1">
    <source>
        <dbReference type="EMBL" id="OIQ97144.1"/>
    </source>
</evidence>
<name>A0A1J5RLR3_9ZZZZ</name>
<dbReference type="GO" id="GO:0004175">
    <property type="term" value="F:endopeptidase activity"/>
    <property type="evidence" value="ECO:0007669"/>
    <property type="project" value="TreeGrafter"/>
</dbReference>
<dbReference type="PANTHER" id="PTHR30302">
    <property type="entry name" value="HYDROGENASE 1 MATURATION PROTEASE"/>
    <property type="match status" value="1"/>
</dbReference>
<comment type="caution">
    <text evidence="1">The sequence shown here is derived from an EMBL/GenBank/DDBJ whole genome shotgun (WGS) entry which is preliminary data.</text>
</comment>
<gene>
    <name evidence="1" type="ORF">GALL_208440</name>
</gene>
<dbReference type="GO" id="GO:0008047">
    <property type="term" value="F:enzyme activator activity"/>
    <property type="evidence" value="ECO:0007669"/>
    <property type="project" value="InterPro"/>
</dbReference>
<dbReference type="AlphaFoldDB" id="A0A1J5RLR3"/>
<dbReference type="InterPro" id="IPR023430">
    <property type="entry name" value="Pept_HybD-like_dom_sf"/>
</dbReference>
<dbReference type="CDD" id="cd06066">
    <property type="entry name" value="H2MP_NAD-link-bidir"/>
    <property type="match status" value="1"/>
</dbReference>
<accession>A0A1J5RLR3</accession>
<dbReference type="Gene3D" id="3.40.50.1450">
    <property type="entry name" value="HybD-like"/>
    <property type="match status" value="1"/>
</dbReference>
<dbReference type="GO" id="GO:0016485">
    <property type="term" value="P:protein processing"/>
    <property type="evidence" value="ECO:0007669"/>
    <property type="project" value="TreeGrafter"/>
</dbReference>
<protein>
    <recommendedName>
        <fullName evidence="2">Hydrogenase maturation protease</fullName>
    </recommendedName>
</protein>
<evidence type="ECO:0008006" key="2">
    <source>
        <dbReference type="Google" id="ProtNLM"/>
    </source>
</evidence>
<dbReference type="InterPro" id="IPR000671">
    <property type="entry name" value="Peptidase_A31"/>
</dbReference>
<dbReference type="EMBL" id="MLJW01000137">
    <property type="protein sequence ID" value="OIQ97144.1"/>
    <property type="molecule type" value="Genomic_DNA"/>
</dbReference>
<dbReference type="NCBIfam" id="TIGR00072">
    <property type="entry name" value="hydrog_prot"/>
    <property type="match status" value="1"/>
</dbReference>
<reference evidence="1" key="1">
    <citation type="submission" date="2016-10" db="EMBL/GenBank/DDBJ databases">
        <title>Sequence of Gallionella enrichment culture.</title>
        <authorList>
            <person name="Poehlein A."/>
            <person name="Muehling M."/>
            <person name="Daniel R."/>
        </authorList>
    </citation>
    <scope>NUCLEOTIDE SEQUENCE</scope>
</reference>